<dbReference type="InterPro" id="IPR056884">
    <property type="entry name" value="NPHP3-like_N"/>
</dbReference>
<gene>
    <name evidence="4" type="ORF">D9757_009823</name>
</gene>
<evidence type="ECO:0000256" key="1">
    <source>
        <dbReference type="ARBA" id="ARBA00022737"/>
    </source>
</evidence>
<dbReference type="Proteomes" id="UP000518752">
    <property type="component" value="Unassembled WGS sequence"/>
</dbReference>
<reference evidence="4 5" key="1">
    <citation type="journal article" date="2020" name="ISME J.">
        <title>Uncovering the hidden diversity of litter-decomposition mechanisms in mushroom-forming fungi.</title>
        <authorList>
            <person name="Floudas D."/>
            <person name="Bentzer J."/>
            <person name="Ahren D."/>
            <person name="Johansson T."/>
            <person name="Persson P."/>
            <person name="Tunlid A."/>
        </authorList>
    </citation>
    <scope>NUCLEOTIDE SEQUENCE [LARGE SCALE GENOMIC DNA]</scope>
    <source>
        <strain evidence="4 5">CBS 406.79</strain>
    </source>
</reference>
<organism evidence="4 5">
    <name type="scientific">Collybiopsis confluens</name>
    <dbReference type="NCBI Taxonomy" id="2823264"/>
    <lineage>
        <taxon>Eukaryota</taxon>
        <taxon>Fungi</taxon>
        <taxon>Dikarya</taxon>
        <taxon>Basidiomycota</taxon>
        <taxon>Agaricomycotina</taxon>
        <taxon>Agaricomycetes</taxon>
        <taxon>Agaricomycetidae</taxon>
        <taxon>Agaricales</taxon>
        <taxon>Marasmiineae</taxon>
        <taxon>Omphalotaceae</taxon>
        <taxon>Collybiopsis</taxon>
    </lineage>
</organism>
<name>A0A8H5HFT5_9AGAR</name>
<feature type="compositionally biased region" description="Polar residues" evidence="2">
    <location>
        <begin position="211"/>
        <end position="222"/>
    </location>
</feature>
<sequence length="918" mass="101669">MYPESPFAAVAIDTDMRGRVDPTIEFVGLCNCGESGCDKRTGVQYTFRHLLLFLSHLILLRSAHNSNQMAEQNRSQLQPSRPRGRKREKVFGLFKKKDHSRSPAPSAKSEVTSHPPGTPDSSQTRGRVLDGFLNIFNPNRQGSRSPGPSIGPEIQSDPVIPVGLFQAPGEQVGENQNQQNVPDQAPTIRAPDAEFYHGPVGSRTEPEAASPSENQNQQDTQHPSIRAPDAEFYHGLVVLSTGPEVASPSTTAVETVGSEMDNNPQGHVSSTANEALSPVENIAPATRDQTSGKSVISQIGKLSLAVWQGLHHVTEDIEPLLDGTPFKAPVTVFNTISSAVETSIDNEAKMKEVFNDLTDYLKMIDNALLRGNIRKIQCHSFLKFLVMQSAAIHALQAKGAINKAINAHDIVTQLGNSANWTRSESQKFQFKLADSASYNAELGPTTVRESCTPGTRDNILDQLKDWISDNTSSPIFWIRGMAGTGKSTIAKTICEYYSHKVGNCQLGASFFCSRQDPKLRNQRNIFPTLAYQLSKKSDVFWSALAGVDEETVHDLPKHATDILLEPWKTQKESYEDISSWLIVIDALDELEGSGGFNVIKQLLKGITPDISGLKILITSRPDQDIASICGQELSNDAICRLEDVKADEMSKAIATHLKYQLPFLDEMYYTKLWRDVQDSTLVRQVSDGHGSKVKMTDNAKIKKMKQLLGGGALSNTFGINALYHDIVEDVLGSSEGEYYKKYQQILGIIVCMRNPIPVMHLAGLLKENEDLEVDGEDIESIVIALHAIVFIGTDNCIYIYHKSFYDFFGNKDLVPCEIILAESCLKVMLRSLHFNMCKLPSSYLLDSEVVGLKERVRQVPKGGQDGILILLREFEREKILFWIRSNEFIEQKTGMLGQTERLGGMDGKGREKPHIDPV</sequence>
<feature type="compositionally biased region" description="Polar residues" evidence="2">
    <location>
        <begin position="67"/>
        <end position="79"/>
    </location>
</feature>
<proteinExistence type="predicted"/>
<keyword evidence="5" id="KW-1185">Reference proteome</keyword>
<dbReference type="Pfam" id="PF24883">
    <property type="entry name" value="NPHP3_N"/>
    <property type="match status" value="1"/>
</dbReference>
<evidence type="ECO:0000256" key="2">
    <source>
        <dbReference type="SAM" id="MobiDB-lite"/>
    </source>
</evidence>
<feature type="domain" description="NACHT" evidence="3">
    <location>
        <begin position="474"/>
        <end position="622"/>
    </location>
</feature>
<accession>A0A8H5HFT5</accession>
<dbReference type="InterPro" id="IPR027417">
    <property type="entry name" value="P-loop_NTPase"/>
</dbReference>
<dbReference type="OrthoDB" id="3269932at2759"/>
<feature type="region of interest" description="Disordered" evidence="2">
    <location>
        <begin position="193"/>
        <end position="222"/>
    </location>
</feature>
<evidence type="ECO:0000313" key="5">
    <source>
        <dbReference type="Proteomes" id="UP000518752"/>
    </source>
</evidence>
<protein>
    <recommendedName>
        <fullName evidence="3">NACHT domain-containing protein</fullName>
    </recommendedName>
</protein>
<dbReference type="SUPFAM" id="SSF52540">
    <property type="entry name" value="P-loop containing nucleoside triphosphate hydrolases"/>
    <property type="match status" value="1"/>
</dbReference>
<comment type="caution">
    <text evidence="4">The sequence shown here is derived from an EMBL/GenBank/DDBJ whole genome shotgun (WGS) entry which is preliminary data.</text>
</comment>
<dbReference type="PANTHER" id="PTHR10039">
    <property type="entry name" value="AMELOGENIN"/>
    <property type="match status" value="1"/>
</dbReference>
<dbReference type="EMBL" id="JAACJN010000051">
    <property type="protein sequence ID" value="KAF5382361.1"/>
    <property type="molecule type" value="Genomic_DNA"/>
</dbReference>
<feature type="region of interest" description="Disordered" evidence="2">
    <location>
        <begin position="67"/>
        <end position="157"/>
    </location>
</feature>
<dbReference type="Gene3D" id="3.40.50.300">
    <property type="entry name" value="P-loop containing nucleotide triphosphate hydrolases"/>
    <property type="match status" value="1"/>
</dbReference>
<feature type="compositionally biased region" description="Basic residues" evidence="2">
    <location>
        <begin position="82"/>
        <end position="99"/>
    </location>
</feature>
<dbReference type="AlphaFoldDB" id="A0A8H5HFT5"/>
<dbReference type="PANTHER" id="PTHR10039:SF17">
    <property type="entry name" value="FUNGAL STAND N-TERMINAL GOODBYE DOMAIN-CONTAINING PROTEIN-RELATED"/>
    <property type="match status" value="1"/>
</dbReference>
<feature type="compositionally biased region" description="Polar residues" evidence="2">
    <location>
        <begin position="136"/>
        <end position="146"/>
    </location>
</feature>
<keyword evidence="1" id="KW-0677">Repeat</keyword>
<evidence type="ECO:0000313" key="4">
    <source>
        <dbReference type="EMBL" id="KAF5382361.1"/>
    </source>
</evidence>
<evidence type="ECO:0000259" key="3">
    <source>
        <dbReference type="PROSITE" id="PS50837"/>
    </source>
</evidence>
<dbReference type="PROSITE" id="PS50837">
    <property type="entry name" value="NACHT"/>
    <property type="match status" value="1"/>
</dbReference>
<dbReference type="InterPro" id="IPR007111">
    <property type="entry name" value="NACHT_NTPase"/>
</dbReference>